<organism evidence="2 3">
    <name type="scientific">Neofusicoccum ribis</name>
    <dbReference type="NCBI Taxonomy" id="45134"/>
    <lineage>
        <taxon>Eukaryota</taxon>
        <taxon>Fungi</taxon>
        <taxon>Dikarya</taxon>
        <taxon>Ascomycota</taxon>
        <taxon>Pezizomycotina</taxon>
        <taxon>Dothideomycetes</taxon>
        <taxon>Dothideomycetes incertae sedis</taxon>
        <taxon>Botryosphaeriales</taxon>
        <taxon>Botryosphaeriaceae</taxon>
        <taxon>Neofusicoccum</taxon>
    </lineage>
</organism>
<dbReference type="EMBL" id="JAJVDC020000141">
    <property type="protein sequence ID" value="KAL1622029.1"/>
    <property type="molecule type" value="Genomic_DNA"/>
</dbReference>
<name>A0ABR3SJC8_9PEZI</name>
<proteinExistence type="predicted"/>
<accession>A0ABR3SJC8</accession>
<reference evidence="2 3" key="1">
    <citation type="submission" date="2024-02" db="EMBL/GenBank/DDBJ databases">
        <title>De novo assembly and annotation of 12 fungi associated with fruit tree decline syndrome in Ontario, Canada.</title>
        <authorList>
            <person name="Sulman M."/>
            <person name="Ellouze W."/>
            <person name="Ilyukhin E."/>
        </authorList>
    </citation>
    <scope>NUCLEOTIDE SEQUENCE [LARGE SCALE GENOMIC DNA]</scope>
    <source>
        <strain evidence="2 3">M1-105</strain>
    </source>
</reference>
<dbReference type="Proteomes" id="UP001521116">
    <property type="component" value="Unassembled WGS sequence"/>
</dbReference>
<keyword evidence="3" id="KW-1185">Reference proteome</keyword>
<comment type="caution">
    <text evidence="2">The sequence shown here is derived from an EMBL/GenBank/DDBJ whole genome shotgun (WGS) entry which is preliminary data.</text>
</comment>
<evidence type="ECO:0000256" key="1">
    <source>
        <dbReference type="SAM" id="MobiDB-lite"/>
    </source>
</evidence>
<evidence type="ECO:0000313" key="2">
    <source>
        <dbReference type="EMBL" id="KAL1622029.1"/>
    </source>
</evidence>
<gene>
    <name evidence="2" type="ORF">SLS56_008913</name>
</gene>
<evidence type="ECO:0000313" key="3">
    <source>
        <dbReference type="Proteomes" id="UP001521116"/>
    </source>
</evidence>
<sequence length="131" mass="14848">MGTSKEEMVYFMVLAKTKWKVEDDDMEGEADEDMGDYSEGPAEENSEDEIEDNAEGEIGVETEEGEKETGKTYDDVGIILEPRLKQNHFYHIEALEFTRLSSSVSEAIQHREESDILGGCGKDGKYKIWLN</sequence>
<protein>
    <submittedName>
        <fullName evidence="2">Uncharacterized protein</fullName>
    </submittedName>
</protein>
<feature type="region of interest" description="Disordered" evidence="1">
    <location>
        <begin position="22"/>
        <end position="73"/>
    </location>
</feature>
<feature type="compositionally biased region" description="Acidic residues" evidence="1">
    <location>
        <begin position="22"/>
        <end position="66"/>
    </location>
</feature>